<feature type="compositionally biased region" description="Low complexity" evidence="1">
    <location>
        <begin position="156"/>
        <end position="172"/>
    </location>
</feature>
<feature type="region of interest" description="Disordered" evidence="1">
    <location>
        <begin position="1"/>
        <end position="21"/>
    </location>
</feature>
<accession>A0A084Y6F9</accession>
<dbReference type="Proteomes" id="UP000020077">
    <property type="component" value="Unassembled WGS sequence"/>
</dbReference>
<name>A0A084Y6F9_9PROT</name>
<feature type="region of interest" description="Disordered" evidence="1">
    <location>
        <begin position="128"/>
        <end position="224"/>
    </location>
</feature>
<feature type="compositionally biased region" description="Basic and acidic residues" evidence="1">
    <location>
        <begin position="38"/>
        <end position="64"/>
    </location>
</feature>
<feature type="compositionally biased region" description="Basic residues" evidence="1">
    <location>
        <begin position="215"/>
        <end position="224"/>
    </location>
</feature>
<evidence type="ECO:0000256" key="1">
    <source>
        <dbReference type="SAM" id="MobiDB-lite"/>
    </source>
</evidence>
<comment type="caution">
    <text evidence="2">The sequence shown here is derived from an EMBL/GenBank/DDBJ whole genome shotgun (WGS) entry which is preliminary data.</text>
</comment>
<feature type="region of interest" description="Disordered" evidence="1">
    <location>
        <begin position="36"/>
        <end position="66"/>
    </location>
</feature>
<dbReference type="EMBL" id="JDVG02000723">
    <property type="protein sequence ID" value="KFB70303.1"/>
    <property type="molecule type" value="Genomic_DNA"/>
</dbReference>
<organism evidence="2 3">
    <name type="scientific">Candidatus Accumulibacter phosphatis</name>
    <dbReference type="NCBI Taxonomy" id="327160"/>
    <lineage>
        <taxon>Bacteria</taxon>
        <taxon>Pseudomonadati</taxon>
        <taxon>Pseudomonadota</taxon>
        <taxon>Betaproteobacteria</taxon>
        <taxon>Candidatus Accumulibacter</taxon>
    </lineage>
</organism>
<gene>
    <name evidence="2" type="ORF">AW09_004607</name>
</gene>
<evidence type="ECO:0000313" key="3">
    <source>
        <dbReference type="Proteomes" id="UP000020077"/>
    </source>
</evidence>
<sequence>MSSPQAGRPSPGDEVQQIVDARGSAAEFAEALIAVSPHRVERVRQPEKNGTRSAKQREPEERTENGVVAILQRRFDARRRDAGAVEFFGLTRDHPADVPACRAKIALRQIIGDTPGMLAKAASAERQIEQNGVDQRAWQTRRHRQQEQQGDRDAWQKQQPAGQQTAQAAPFAGIQGTLAGTRQRPETDQRMPAPRLAEQSVEPGANDRRQGQQQRRWHFSSKQG</sequence>
<feature type="compositionally biased region" description="Basic and acidic residues" evidence="1">
    <location>
        <begin position="145"/>
        <end position="155"/>
    </location>
</feature>
<reference evidence="2 3" key="1">
    <citation type="submission" date="2014-02" db="EMBL/GenBank/DDBJ databases">
        <title>Expanding our view of genomic diversity in Candidatus Accumulibacter clades.</title>
        <authorList>
            <person name="Skennerton C.T."/>
            <person name="Barr J.J."/>
            <person name="Slater F.R."/>
            <person name="Bond P.L."/>
            <person name="Tyson G.W."/>
        </authorList>
    </citation>
    <scope>NUCLEOTIDE SEQUENCE [LARGE SCALE GENOMIC DNA]</scope>
    <source>
        <strain evidence="3">BA-91</strain>
    </source>
</reference>
<evidence type="ECO:0000313" key="2">
    <source>
        <dbReference type="EMBL" id="KFB70303.1"/>
    </source>
</evidence>
<protein>
    <submittedName>
        <fullName evidence="2">Uncharacterized protein</fullName>
    </submittedName>
</protein>
<proteinExistence type="predicted"/>
<dbReference type="AlphaFoldDB" id="A0A084Y6F9"/>